<keyword evidence="2" id="KW-1185">Reference proteome</keyword>
<name>A0ABM8JXS2_9GAMM</name>
<dbReference type="Pfam" id="PF00574">
    <property type="entry name" value="CLP_protease"/>
    <property type="match status" value="2"/>
</dbReference>
<dbReference type="SUPFAM" id="SSF52096">
    <property type="entry name" value="ClpP/crotonase"/>
    <property type="match status" value="1"/>
</dbReference>
<dbReference type="InterPro" id="IPR023562">
    <property type="entry name" value="ClpP/TepA"/>
</dbReference>
<sequence length="88" mass="10286">MTQLIIVQEISNDPIKIFINSQSRYVEAGDIRHDAIKFLKPRVMMIGNQSLDKVTKDTVRNDWMKPEEARDYGIAGQITHRWDKLHGY</sequence>
<proteinExistence type="predicted"/>
<evidence type="ECO:0000313" key="1">
    <source>
        <dbReference type="EMBL" id="BET97491.1"/>
    </source>
</evidence>
<protein>
    <recommendedName>
        <fullName evidence="3">ATP-dependent Clp protease proteolytic subunit</fullName>
    </recommendedName>
</protein>
<evidence type="ECO:0008006" key="3">
    <source>
        <dbReference type="Google" id="ProtNLM"/>
    </source>
</evidence>
<dbReference type="EMBL" id="AP028978">
    <property type="protein sequence ID" value="BET97491.1"/>
    <property type="molecule type" value="Genomic_DNA"/>
</dbReference>
<dbReference type="Proteomes" id="UP001529514">
    <property type="component" value="Chromosome"/>
</dbReference>
<accession>A0ABM8JXS2</accession>
<reference evidence="1 2" key="1">
    <citation type="submission" date="2023-10" db="EMBL/GenBank/DDBJ databases">
        <title>Xenorhabdus taiwanensis sp. nov., a symbiotic bacterium associated with the entomopathogenic nematode Steinernema taiwanensis.</title>
        <authorList>
            <person name="Tseng C.T."/>
            <person name="Shu H.Y."/>
            <person name="Chen M.H."/>
            <person name="Fang Y.J."/>
            <person name="Wu T.L."/>
            <person name="Lin Y.C."/>
            <person name="Huang C.J."/>
        </authorList>
    </citation>
    <scope>NUCLEOTIDE SEQUENCE [LARGE SCALE GENOMIC DNA]</scope>
    <source>
        <strain evidence="1 2">TCT-1</strain>
    </source>
</reference>
<evidence type="ECO:0000313" key="2">
    <source>
        <dbReference type="Proteomes" id="UP001529514"/>
    </source>
</evidence>
<gene>
    <name evidence="1" type="ORF">TCT1_24120</name>
</gene>
<dbReference type="InterPro" id="IPR029045">
    <property type="entry name" value="ClpP/crotonase-like_dom_sf"/>
</dbReference>
<organism evidence="1 2">
    <name type="scientific">Xenorhabdus taiwanensis</name>
    <dbReference type="NCBI Taxonomy" id="3085177"/>
    <lineage>
        <taxon>Bacteria</taxon>
        <taxon>Pseudomonadati</taxon>
        <taxon>Pseudomonadota</taxon>
        <taxon>Gammaproteobacteria</taxon>
        <taxon>Enterobacterales</taxon>
        <taxon>Morganellaceae</taxon>
        <taxon>Xenorhabdus</taxon>
    </lineage>
</organism>